<dbReference type="InterPro" id="IPR000847">
    <property type="entry name" value="LysR_HTH_N"/>
</dbReference>
<dbReference type="InterPro" id="IPR036390">
    <property type="entry name" value="WH_DNA-bd_sf"/>
</dbReference>
<evidence type="ECO:0000256" key="3">
    <source>
        <dbReference type="ARBA" id="ARBA00023125"/>
    </source>
</evidence>
<reference evidence="6 7" key="1">
    <citation type="submission" date="2020-04" db="EMBL/GenBank/DDBJ databases">
        <title>Description of novel Gluconacetobacter.</title>
        <authorList>
            <person name="Sombolestani A."/>
        </authorList>
    </citation>
    <scope>NUCLEOTIDE SEQUENCE [LARGE SCALE GENOMIC DNA]</scope>
    <source>
        <strain evidence="6 7">LMG 19747</strain>
    </source>
</reference>
<evidence type="ECO:0000256" key="4">
    <source>
        <dbReference type="ARBA" id="ARBA00023163"/>
    </source>
</evidence>
<dbReference type="Proteomes" id="UP000589085">
    <property type="component" value="Unassembled WGS sequence"/>
</dbReference>
<dbReference type="PROSITE" id="PS50931">
    <property type="entry name" value="HTH_LYSR"/>
    <property type="match status" value="1"/>
</dbReference>
<keyword evidence="2" id="KW-0805">Transcription regulation</keyword>
<gene>
    <name evidence="6" type="ORF">HLH48_10720</name>
</gene>
<protein>
    <submittedName>
        <fullName evidence="6">LysR family transcriptional regulator</fullName>
    </submittedName>
</protein>
<accession>A0A7W4ID21</accession>
<feature type="domain" description="HTH lysR-type" evidence="5">
    <location>
        <begin position="6"/>
        <end position="63"/>
    </location>
</feature>
<dbReference type="Gene3D" id="1.10.10.10">
    <property type="entry name" value="Winged helix-like DNA-binding domain superfamily/Winged helix DNA-binding domain"/>
    <property type="match status" value="1"/>
</dbReference>
<evidence type="ECO:0000259" key="5">
    <source>
        <dbReference type="PROSITE" id="PS50931"/>
    </source>
</evidence>
<proteinExistence type="inferred from homology"/>
<dbReference type="PANTHER" id="PTHR30537:SF5">
    <property type="entry name" value="HTH-TYPE TRANSCRIPTIONAL ACTIVATOR TTDR-RELATED"/>
    <property type="match status" value="1"/>
</dbReference>
<dbReference type="EMBL" id="JABEQJ010000012">
    <property type="protein sequence ID" value="MBB2160645.1"/>
    <property type="molecule type" value="Genomic_DNA"/>
</dbReference>
<dbReference type="InterPro" id="IPR036388">
    <property type="entry name" value="WH-like_DNA-bd_sf"/>
</dbReference>
<dbReference type="PANTHER" id="PTHR30537">
    <property type="entry name" value="HTH-TYPE TRANSCRIPTIONAL REGULATOR"/>
    <property type="match status" value="1"/>
</dbReference>
<dbReference type="InterPro" id="IPR005119">
    <property type="entry name" value="LysR_subst-bd"/>
</dbReference>
<dbReference type="GO" id="GO:0003677">
    <property type="term" value="F:DNA binding"/>
    <property type="evidence" value="ECO:0007669"/>
    <property type="project" value="UniProtKB-KW"/>
</dbReference>
<keyword evidence="3" id="KW-0238">DNA-binding</keyword>
<organism evidence="6 7">
    <name type="scientific">Gluconacetobacter sacchari</name>
    <dbReference type="NCBI Taxonomy" id="92759"/>
    <lineage>
        <taxon>Bacteria</taxon>
        <taxon>Pseudomonadati</taxon>
        <taxon>Pseudomonadota</taxon>
        <taxon>Alphaproteobacteria</taxon>
        <taxon>Acetobacterales</taxon>
        <taxon>Acetobacteraceae</taxon>
        <taxon>Gluconacetobacter</taxon>
    </lineage>
</organism>
<comment type="caution">
    <text evidence="6">The sequence shown here is derived from an EMBL/GenBank/DDBJ whole genome shotgun (WGS) entry which is preliminary data.</text>
</comment>
<dbReference type="SUPFAM" id="SSF53850">
    <property type="entry name" value="Periplasmic binding protein-like II"/>
    <property type="match status" value="1"/>
</dbReference>
<dbReference type="SUPFAM" id="SSF46785">
    <property type="entry name" value="Winged helix' DNA-binding domain"/>
    <property type="match status" value="1"/>
</dbReference>
<dbReference type="InterPro" id="IPR058163">
    <property type="entry name" value="LysR-type_TF_proteobact-type"/>
</dbReference>
<dbReference type="GO" id="GO:0003700">
    <property type="term" value="F:DNA-binding transcription factor activity"/>
    <property type="evidence" value="ECO:0007669"/>
    <property type="project" value="InterPro"/>
</dbReference>
<dbReference type="Pfam" id="PF00126">
    <property type="entry name" value="HTH_1"/>
    <property type="match status" value="1"/>
</dbReference>
<sequence length="307" mass="34021">MEQSGISLDRMRTFVRIAERGNLSGVARETGAGQSTITRHLRELEDALGVVLLRRTTRRVSLTEEGTRYYGHCQQILGLVEEAQQELRATGRSMAGSVRISCTAALGVLHVSQSIFDFQDEQPDIRIAFNLTDDRVDLVQDDVDIAIRLGPLTDSAMRLRSLGTSQRVLVAAPMWVERYGAPRRPADLAERDGVRLSRVLGSDRLVLQGKAKAGKPAILPFHARLNVDHGLALREALLAGRGYGPAHLWLVEDCLADGRLTRLLPSWALMPVPLSMLIAPERANLARVRLCADFLSERIKRLPGIRR</sequence>
<dbReference type="Pfam" id="PF03466">
    <property type="entry name" value="LysR_substrate"/>
    <property type="match status" value="1"/>
</dbReference>
<evidence type="ECO:0000256" key="1">
    <source>
        <dbReference type="ARBA" id="ARBA00009437"/>
    </source>
</evidence>
<evidence type="ECO:0000313" key="6">
    <source>
        <dbReference type="EMBL" id="MBB2160645.1"/>
    </source>
</evidence>
<comment type="similarity">
    <text evidence="1">Belongs to the LysR transcriptional regulatory family.</text>
</comment>
<dbReference type="CDD" id="cd08422">
    <property type="entry name" value="PBP2_CrgA_like"/>
    <property type="match status" value="1"/>
</dbReference>
<keyword evidence="4" id="KW-0804">Transcription</keyword>
<dbReference type="Gene3D" id="3.40.190.290">
    <property type="match status" value="1"/>
</dbReference>
<evidence type="ECO:0000256" key="2">
    <source>
        <dbReference type="ARBA" id="ARBA00023015"/>
    </source>
</evidence>
<dbReference type="FunFam" id="1.10.10.10:FF:000001">
    <property type="entry name" value="LysR family transcriptional regulator"/>
    <property type="match status" value="1"/>
</dbReference>
<name>A0A7W4ID21_9PROT</name>
<dbReference type="RefSeq" id="WP_182997502.1">
    <property type="nucleotide sequence ID" value="NZ_JABEQJ010000012.1"/>
</dbReference>
<dbReference type="AlphaFoldDB" id="A0A7W4ID21"/>
<evidence type="ECO:0000313" key="7">
    <source>
        <dbReference type="Proteomes" id="UP000589085"/>
    </source>
</evidence>